<protein>
    <recommendedName>
        <fullName evidence="3">SGNH/GDSL hydrolase family protein</fullName>
    </recommendedName>
</protein>
<organism evidence="1 2">
    <name type="scientific">Chitinophaga alhagiae</name>
    <dbReference type="NCBI Taxonomy" id="2203219"/>
    <lineage>
        <taxon>Bacteria</taxon>
        <taxon>Pseudomonadati</taxon>
        <taxon>Bacteroidota</taxon>
        <taxon>Chitinophagia</taxon>
        <taxon>Chitinophagales</taxon>
        <taxon>Chitinophagaceae</taxon>
        <taxon>Chitinophaga</taxon>
    </lineage>
</organism>
<proteinExistence type="predicted"/>
<dbReference type="Proteomes" id="UP000246099">
    <property type="component" value="Chromosome"/>
</dbReference>
<dbReference type="RefSeq" id="WP_119077390.1">
    <property type="nucleotide sequence ID" value="NZ_CP029600.1"/>
</dbReference>
<evidence type="ECO:0000313" key="2">
    <source>
        <dbReference type="Proteomes" id="UP000246099"/>
    </source>
</evidence>
<dbReference type="SUPFAM" id="SSF52266">
    <property type="entry name" value="SGNH hydrolase"/>
    <property type="match status" value="1"/>
</dbReference>
<dbReference type="Gene3D" id="3.40.50.1110">
    <property type="entry name" value="SGNH hydrolase"/>
    <property type="match status" value="1"/>
</dbReference>
<evidence type="ECO:0008006" key="3">
    <source>
        <dbReference type="Google" id="ProtNLM"/>
    </source>
</evidence>
<reference evidence="1 2" key="1">
    <citation type="submission" date="2018-05" db="EMBL/GenBank/DDBJ databases">
        <title>Chitinophaga sp. nov., isolated from rhizosphere soil of Alhagi.</title>
        <authorList>
            <person name="Liu Y."/>
        </authorList>
    </citation>
    <scope>NUCLEOTIDE SEQUENCE [LARGE SCALE GENOMIC DNA]</scope>
    <source>
        <strain evidence="1 2">T22</strain>
    </source>
</reference>
<sequence length="323" mass="37854">MKKPLIRLKAFILLLICLATCLHLFLVEGLRRNSTGNYGIWNQLIAGEAAADVIFSGSSRTFHHFDPAIAEKITGQRCFNIGSDGSFFEMQLPKLQTYFQHNPTPKILVQGLDLESLETRKYVWKGEQYIPYLYIPQIYKQLRSIEPDYWYYKYIPLYAFGKYGFRTVLWSLNGYLKLKKETVINKGYLPIDARWKEDFEKFKKQYPHGVNYPIESSAISNLKKIITEAQSKNIRVVLVYTPEYFENYPLSRNRDKILETYRSIAAEHQVPLWDYSSTPICYDKKYFYNSQHLNKTGAEAFTAQFATDLKKYMNSNIFATQMK</sequence>
<accession>A0ABN5LRL0</accession>
<dbReference type="InterPro" id="IPR036514">
    <property type="entry name" value="SGNH_hydro_sf"/>
</dbReference>
<name>A0ABN5LRL0_9BACT</name>
<keyword evidence="2" id="KW-1185">Reference proteome</keyword>
<evidence type="ECO:0000313" key="1">
    <source>
        <dbReference type="EMBL" id="AWO01175.1"/>
    </source>
</evidence>
<gene>
    <name evidence="1" type="ORF">DLD77_05455</name>
</gene>
<dbReference type="EMBL" id="CP029600">
    <property type="protein sequence ID" value="AWO01175.1"/>
    <property type="molecule type" value="Genomic_DNA"/>
</dbReference>